<feature type="region of interest" description="Disordered" evidence="2">
    <location>
        <begin position="630"/>
        <end position="663"/>
    </location>
</feature>
<feature type="compositionally biased region" description="Basic and acidic residues" evidence="2">
    <location>
        <begin position="45"/>
        <end position="69"/>
    </location>
</feature>
<comment type="caution">
    <text evidence="3">The sequence shown here is derived from an EMBL/GenBank/DDBJ whole genome shotgun (WGS) entry which is preliminary data.</text>
</comment>
<keyword evidence="1" id="KW-0175">Coiled coil</keyword>
<feature type="region of interest" description="Disordered" evidence="2">
    <location>
        <begin position="42"/>
        <end position="87"/>
    </location>
</feature>
<feature type="compositionally biased region" description="Polar residues" evidence="2">
    <location>
        <begin position="569"/>
        <end position="585"/>
    </location>
</feature>
<feature type="region of interest" description="Disordered" evidence="2">
    <location>
        <begin position="519"/>
        <end position="585"/>
    </location>
</feature>
<organism evidence="3 4">
    <name type="scientific">Sphaceloma murrayae</name>
    <dbReference type="NCBI Taxonomy" id="2082308"/>
    <lineage>
        <taxon>Eukaryota</taxon>
        <taxon>Fungi</taxon>
        <taxon>Dikarya</taxon>
        <taxon>Ascomycota</taxon>
        <taxon>Pezizomycotina</taxon>
        <taxon>Dothideomycetes</taxon>
        <taxon>Dothideomycetidae</taxon>
        <taxon>Myriangiales</taxon>
        <taxon>Elsinoaceae</taxon>
        <taxon>Sphaceloma</taxon>
    </lineage>
</organism>
<feature type="region of interest" description="Disordered" evidence="2">
    <location>
        <begin position="792"/>
        <end position="815"/>
    </location>
</feature>
<dbReference type="InParanoid" id="A0A2K1R2D8"/>
<accession>A0A2K1R2D8</accession>
<proteinExistence type="predicted"/>
<evidence type="ECO:0000256" key="2">
    <source>
        <dbReference type="SAM" id="MobiDB-lite"/>
    </source>
</evidence>
<evidence type="ECO:0000313" key="3">
    <source>
        <dbReference type="EMBL" id="PNS21447.1"/>
    </source>
</evidence>
<evidence type="ECO:0000256" key="1">
    <source>
        <dbReference type="SAM" id="Coils"/>
    </source>
</evidence>
<keyword evidence="4" id="KW-1185">Reference proteome</keyword>
<feature type="compositionally biased region" description="Polar residues" evidence="2">
    <location>
        <begin position="73"/>
        <end position="87"/>
    </location>
</feature>
<feature type="compositionally biased region" description="Polar residues" evidence="2">
    <location>
        <begin position="803"/>
        <end position="815"/>
    </location>
</feature>
<feature type="region of interest" description="Disordered" evidence="2">
    <location>
        <begin position="977"/>
        <end position="1005"/>
    </location>
</feature>
<feature type="region of interest" description="Disordered" evidence="2">
    <location>
        <begin position="223"/>
        <end position="256"/>
    </location>
</feature>
<feature type="compositionally biased region" description="Basic and acidic residues" evidence="2">
    <location>
        <begin position="10"/>
        <end position="28"/>
    </location>
</feature>
<protein>
    <submittedName>
        <fullName evidence="3">Uncharacterized protein</fullName>
    </submittedName>
</protein>
<dbReference type="OrthoDB" id="3908552at2759"/>
<sequence length="1005" mass="111908">MANRYSAGDGYRRHVYDYPDPRYSRERPCGYIHRDRHRYSYQTDMDGHDERPSFLNKRTRDDTVQDGSRKQLKTNGSNTPSSVPVNDKSLTAAQKQAVDRLVQCFGSLAVANIQQARIDSQLAKAKIDLVKNKELAREFQVDKRLVLDRQCKSLENDKAQTAKLVESASQQVKDHLHDLFVNAFSASDLQHSVIPRPQHINEDTPTREDLAALQARLQHLEKAQRTQATHLEKNADKAGGRSSDVSREVSDHQQGLQNSIDKLSKQIADLQGSVKGLTDLDDRLDSIAASVAANTTACLHLKEQDTTIKRLESELATLLEASANNSEAVKAVKESVRCLSTSTHENYHKVKVNLEKVEQDLEVGRTTDIETTLARLNQNVARIESQQRSLQQDRDSSETLKERALIGIHHLLDSEDDATRSKLFGRMEEALKPSLDLHITSLCSEIRLAISMKQELFGAQLASLQSELQRIETSLTDGLVKTQEQALERLTQRHVDLEEKQNVFSRAQNEFRQTLEHLKEVQSRPEAHQSTPLGSQRPQHTPATDRSTQQAYTQGAPQLGQQQRGLRQSVPSHPQNPAPQTRAQPHTQDYHVFAGSQQVPSNLEARAMHSASPHQVFSPQTMQYAWQQLPPQQPPQQYAQPQPQRANATPIGQFGQATHGPMSPVSFDQTRYYQFALEIFNAVSKEVSKPGGQLATAKSTADTALTVAQEALTRVMERDFATASPSAEALREVKDDLHRARDTLDQRIAQQVSLINNIMTNANEGSSRANRAMDKCDDLDKRLGTLERSTTAVGSLLGDGTPRLSTPTAGSPNTSDMLVVRTDLSRLTTEVRTLSATVQSHEVDLRGLQTTTDRLSSDMASLSGSTSQKLQVVSASIDELRPIVFGHSATLDAISDSIATHNKEVKTLPALREQVLEYATQLDDLADLDLPQMKLDTNRNTESLAKVKKHFYITSGVTRNAVVRLEAQVGVERTDFKVQDEMGKERSKEAERERQEGDGGRTSVD</sequence>
<feature type="compositionally biased region" description="Low complexity" evidence="2">
    <location>
        <begin position="630"/>
        <end position="644"/>
    </location>
</feature>
<reference evidence="3 4" key="1">
    <citation type="submission" date="2017-06" db="EMBL/GenBank/DDBJ databases">
        <title>Draft genome sequence of a variant of Elsinoe murrayae.</title>
        <authorList>
            <person name="Cheng Q."/>
        </authorList>
    </citation>
    <scope>NUCLEOTIDE SEQUENCE [LARGE SCALE GENOMIC DNA]</scope>
    <source>
        <strain evidence="3 4">CQ-2017a</strain>
    </source>
</reference>
<feature type="coiled-coil region" evidence="1">
    <location>
        <begin position="366"/>
        <end position="393"/>
    </location>
</feature>
<feature type="region of interest" description="Disordered" evidence="2">
    <location>
        <begin position="1"/>
        <end position="28"/>
    </location>
</feature>
<gene>
    <name evidence="3" type="ORF">CAC42_1226</name>
</gene>
<evidence type="ECO:0000313" key="4">
    <source>
        <dbReference type="Proteomes" id="UP000243797"/>
    </source>
</evidence>
<name>A0A2K1R2D8_9PEZI</name>
<dbReference type="EMBL" id="NKHZ01000011">
    <property type="protein sequence ID" value="PNS21447.1"/>
    <property type="molecule type" value="Genomic_DNA"/>
</dbReference>
<feature type="compositionally biased region" description="Basic and acidic residues" evidence="2">
    <location>
        <begin position="223"/>
        <end position="251"/>
    </location>
</feature>
<dbReference type="AlphaFoldDB" id="A0A2K1R2D8"/>
<feature type="coiled-coil region" evidence="1">
    <location>
        <begin position="727"/>
        <end position="789"/>
    </location>
</feature>
<dbReference type="Proteomes" id="UP000243797">
    <property type="component" value="Unassembled WGS sequence"/>
</dbReference>
<feature type="compositionally biased region" description="Polar residues" evidence="2">
    <location>
        <begin position="528"/>
        <end position="556"/>
    </location>
</feature>
<feature type="compositionally biased region" description="Low complexity" evidence="2">
    <location>
        <begin position="558"/>
        <end position="568"/>
    </location>
</feature>